<keyword evidence="5 9" id="KW-0297">G-protein coupled receptor</keyword>
<evidence type="ECO:0000256" key="9">
    <source>
        <dbReference type="RuleBase" id="RU000688"/>
    </source>
</evidence>
<feature type="transmembrane region" description="Helical" evidence="11">
    <location>
        <begin position="118"/>
        <end position="144"/>
    </location>
</feature>
<keyword evidence="7 9" id="KW-0675">Receptor</keyword>
<evidence type="ECO:0000256" key="10">
    <source>
        <dbReference type="SAM" id="MobiDB-lite"/>
    </source>
</evidence>
<feature type="transmembrane region" description="Helical" evidence="11">
    <location>
        <begin position="42"/>
        <end position="66"/>
    </location>
</feature>
<keyword evidence="6 11" id="KW-0472">Membrane</keyword>
<keyword evidence="4 11" id="KW-1133">Transmembrane helix</keyword>
<dbReference type="AlphaFoldDB" id="A0A9P0EWT9"/>
<reference evidence="12" key="1">
    <citation type="submission" date="2021-12" db="EMBL/GenBank/DDBJ databases">
        <authorList>
            <person name="King R."/>
        </authorList>
    </citation>
    <scope>NUCLEOTIDE SEQUENCE</scope>
</reference>
<organism evidence="12 13">
    <name type="scientific">Bemisia tabaci</name>
    <name type="common">Sweetpotato whitefly</name>
    <name type="synonym">Aleurodes tabaci</name>
    <dbReference type="NCBI Taxonomy" id="7038"/>
    <lineage>
        <taxon>Eukaryota</taxon>
        <taxon>Metazoa</taxon>
        <taxon>Ecdysozoa</taxon>
        <taxon>Arthropoda</taxon>
        <taxon>Hexapoda</taxon>
        <taxon>Insecta</taxon>
        <taxon>Pterygota</taxon>
        <taxon>Neoptera</taxon>
        <taxon>Paraneoptera</taxon>
        <taxon>Hemiptera</taxon>
        <taxon>Sternorrhyncha</taxon>
        <taxon>Aleyrodoidea</taxon>
        <taxon>Aleyrodidae</taxon>
        <taxon>Aleyrodinae</taxon>
        <taxon>Bemisia</taxon>
    </lineage>
</organism>
<name>A0A9P0EWT9_BEMTA</name>
<feature type="compositionally biased region" description="Basic and acidic residues" evidence="10">
    <location>
        <begin position="488"/>
        <end position="504"/>
    </location>
</feature>
<feature type="compositionally biased region" description="Basic and acidic residues" evidence="10">
    <location>
        <begin position="537"/>
        <end position="551"/>
    </location>
</feature>
<evidence type="ECO:0000256" key="5">
    <source>
        <dbReference type="ARBA" id="ARBA00023040"/>
    </source>
</evidence>
<feature type="transmembrane region" description="Helical" evidence="11">
    <location>
        <begin position="78"/>
        <end position="97"/>
    </location>
</feature>
<accession>A0A9P0EWT9</accession>
<dbReference type="PANTHER" id="PTHR24249:SF406">
    <property type="entry name" value="G-PROTEIN COUPLED RECEPTORS FAMILY 1 PROFILE DOMAIN-CONTAINING PROTEIN"/>
    <property type="match status" value="1"/>
</dbReference>
<feature type="transmembrane region" description="Helical" evidence="11">
    <location>
        <begin position="286"/>
        <end position="311"/>
    </location>
</feature>
<dbReference type="PROSITE" id="PS00237">
    <property type="entry name" value="G_PROTEIN_RECEP_F1_1"/>
    <property type="match status" value="1"/>
</dbReference>
<keyword evidence="13" id="KW-1185">Reference proteome</keyword>
<dbReference type="KEGG" id="btab:109044025"/>
<feature type="transmembrane region" description="Helical" evidence="11">
    <location>
        <begin position="6"/>
        <end position="30"/>
    </location>
</feature>
<feature type="compositionally biased region" description="Polar residues" evidence="10">
    <location>
        <begin position="461"/>
        <end position="480"/>
    </location>
</feature>
<evidence type="ECO:0008006" key="14">
    <source>
        <dbReference type="Google" id="ProtNLM"/>
    </source>
</evidence>
<comment type="subcellular location">
    <subcellularLocation>
        <location evidence="1">Cell membrane</location>
        <topology evidence="1">Multi-pass membrane protein</topology>
    </subcellularLocation>
</comment>
<feature type="region of interest" description="Disordered" evidence="10">
    <location>
        <begin position="434"/>
        <end position="599"/>
    </location>
</feature>
<evidence type="ECO:0000256" key="1">
    <source>
        <dbReference type="ARBA" id="ARBA00004651"/>
    </source>
</evidence>
<dbReference type="SUPFAM" id="SSF81321">
    <property type="entry name" value="Family A G protein-coupled receptor-like"/>
    <property type="match status" value="1"/>
</dbReference>
<protein>
    <recommendedName>
        <fullName evidence="14">G-protein coupled receptors family 1 profile domain-containing protein</fullName>
    </recommendedName>
</protein>
<proteinExistence type="inferred from homology"/>
<gene>
    <name evidence="12" type="ORF">BEMITA_LOCUS1991</name>
</gene>
<evidence type="ECO:0000256" key="11">
    <source>
        <dbReference type="SAM" id="Phobius"/>
    </source>
</evidence>
<dbReference type="Gene3D" id="1.20.1070.10">
    <property type="entry name" value="Rhodopsin 7-helix transmembrane proteins"/>
    <property type="match status" value="1"/>
</dbReference>
<dbReference type="GO" id="GO:0005886">
    <property type="term" value="C:plasma membrane"/>
    <property type="evidence" value="ECO:0007669"/>
    <property type="project" value="UniProtKB-SubCell"/>
</dbReference>
<dbReference type="InterPro" id="IPR050569">
    <property type="entry name" value="TAAR"/>
</dbReference>
<feature type="transmembrane region" description="Helical" evidence="11">
    <location>
        <begin position="164"/>
        <end position="187"/>
    </location>
</feature>
<evidence type="ECO:0000256" key="3">
    <source>
        <dbReference type="ARBA" id="ARBA00022692"/>
    </source>
</evidence>
<sequence length="635" mass="69255">MVTVALLNVSLTILTLIGAFLNCYILLVVLLSKQAQTANHILLLHLGIVDVLLCAMFLIFSAPTLWRDSNWMPCNIHGFLFTLLHPIALWTVCGLNCDRYYAISSPLHYAALVNPRKVAVGLGIAWVLALAFCLPPLFCIAPYYFRAELGACMPHFSLGEGLSFWYSTAYTAFTLILPTALILGCNLKVLMIARNHRHRIASAIFEVAISAQVTITHQRNPFFPPQIGAGGKFKGKSAVSTVLQLIGSFMLLYYPFYGIVIWESTTNTVNNLYLAKNSSQKREMEVYPTLVTIASTLLTCSPTVNGLLYGIKNKILRKSFQNYIRKKMTKCELNQEIQARTPSACGSRRPSLTPLGVLSRPPNQSSFTSVASQLVANNSSFLQRRLSEICLNSANNNNSKAVTIHNNQLAYSQKNLSRKSKIPRISSTEATWSPVAVSDTTSVTDERTDPSGGKLKKLRTHSCNNLQIPLNTFPENSTSPGAGAPGDPETREREQLAHPEDNRRQVPSGQRPRVQSGAQAQLPADPDHADPLGGERQAGDARLREQREQLHEPQVLAVDLVPGGQVPAGGAEGGARLERGGRDGSPADPRGFRRRRLRVGPNAAGGAVGVLAGLRVAVHDRAGQGPRRQEGDSAE</sequence>
<keyword evidence="3 9" id="KW-0812">Transmembrane</keyword>
<evidence type="ECO:0000313" key="13">
    <source>
        <dbReference type="Proteomes" id="UP001152759"/>
    </source>
</evidence>
<feature type="transmembrane region" description="Helical" evidence="11">
    <location>
        <begin position="242"/>
        <end position="262"/>
    </location>
</feature>
<dbReference type="InterPro" id="IPR000276">
    <property type="entry name" value="GPCR_Rhodpsn"/>
</dbReference>
<keyword evidence="8 9" id="KW-0807">Transducer</keyword>
<dbReference type="Proteomes" id="UP001152759">
    <property type="component" value="Chromosome 1"/>
</dbReference>
<comment type="similarity">
    <text evidence="9">Belongs to the G-protein coupled receptor 1 family.</text>
</comment>
<dbReference type="GO" id="GO:0004930">
    <property type="term" value="F:G protein-coupled receptor activity"/>
    <property type="evidence" value="ECO:0007669"/>
    <property type="project" value="UniProtKB-KW"/>
</dbReference>
<evidence type="ECO:0000256" key="6">
    <source>
        <dbReference type="ARBA" id="ARBA00023136"/>
    </source>
</evidence>
<dbReference type="PANTHER" id="PTHR24249">
    <property type="entry name" value="HISTAMINE RECEPTOR-RELATED G-PROTEIN COUPLED RECEPTOR"/>
    <property type="match status" value="1"/>
</dbReference>
<evidence type="ECO:0000256" key="4">
    <source>
        <dbReference type="ARBA" id="ARBA00022989"/>
    </source>
</evidence>
<dbReference type="Pfam" id="PF00001">
    <property type="entry name" value="7tm_1"/>
    <property type="match status" value="1"/>
</dbReference>
<evidence type="ECO:0000256" key="2">
    <source>
        <dbReference type="ARBA" id="ARBA00022475"/>
    </source>
</evidence>
<dbReference type="CDD" id="cd00637">
    <property type="entry name" value="7tm_classA_rhodopsin-like"/>
    <property type="match status" value="1"/>
</dbReference>
<evidence type="ECO:0000256" key="7">
    <source>
        <dbReference type="ARBA" id="ARBA00023170"/>
    </source>
</evidence>
<dbReference type="PRINTS" id="PR00237">
    <property type="entry name" value="GPCRRHODOPSN"/>
</dbReference>
<evidence type="ECO:0000256" key="8">
    <source>
        <dbReference type="ARBA" id="ARBA00023224"/>
    </source>
</evidence>
<keyword evidence="2" id="KW-1003">Cell membrane</keyword>
<evidence type="ECO:0000313" key="12">
    <source>
        <dbReference type="EMBL" id="CAH0382451.1"/>
    </source>
</evidence>
<dbReference type="EMBL" id="OU963862">
    <property type="protein sequence ID" value="CAH0382451.1"/>
    <property type="molecule type" value="Genomic_DNA"/>
</dbReference>